<dbReference type="Pfam" id="PF13386">
    <property type="entry name" value="DsbD_2"/>
    <property type="match status" value="1"/>
</dbReference>
<reference evidence="3 4" key="1">
    <citation type="submission" date="2016-06" db="EMBL/GenBank/DDBJ databases">
        <title>Draft genome sequence of Flavobacterium succinicans strain DD5b.</title>
        <authorList>
            <person name="Poehlein A."/>
            <person name="Daniel R."/>
            <person name="Simeonova D.D."/>
        </authorList>
    </citation>
    <scope>NUCLEOTIDE SEQUENCE [LARGE SCALE GENOMIC DNA]</scope>
    <source>
        <strain evidence="3 4">DD5b</strain>
    </source>
</reference>
<dbReference type="PANTHER" id="PTHR42208:SF1">
    <property type="entry name" value="HEAVY METAL TRANSPORTER"/>
    <property type="match status" value="1"/>
</dbReference>
<feature type="transmembrane region" description="Helical" evidence="1">
    <location>
        <begin position="6"/>
        <end position="29"/>
    </location>
</feature>
<dbReference type="Proteomes" id="UP000093807">
    <property type="component" value="Unassembled WGS sequence"/>
</dbReference>
<dbReference type="OrthoDB" id="594443at2"/>
<feature type="transmembrane region" description="Helical" evidence="1">
    <location>
        <begin position="75"/>
        <end position="95"/>
    </location>
</feature>
<keyword evidence="1" id="KW-0812">Transmembrane</keyword>
<feature type="transmembrane region" description="Helical" evidence="1">
    <location>
        <begin position="126"/>
        <end position="151"/>
    </location>
</feature>
<dbReference type="EMBL" id="JMTM01000035">
    <property type="protein sequence ID" value="OAZ04330.1"/>
    <property type="molecule type" value="Genomic_DNA"/>
</dbReference>
<evidence type="ECO:0000259" key="2">
    <source>
        <dbReference type="Pfam" id="PF13386"/>
    </source>
</evidence>
<organism evidence="3 4">
    <name type="scientific">Flavobacterium succinicans</name>
    <dbReference type="NCBI Taxonomy" id="29536"/>
    <lineage>
        <taxon>Bacteria</taxon>
        <taxon>Pseudomonadati</taxon>
        <taxon>Bacteroidota</taxon>
        <taxon>Flavobacteriia</taxon>
        <taxon>Flavobacteriales</taxon>
        <taxon>Flavobacteriaceae</taxon>
        <taxon>Flavobacterium</taxon>
    </lineage>
</organism>
<sequence length="233" mass="25688">MLYTAFLFGLISSFHCVGMCGPIAMLLPVDRTNQAKKVTQILTYHFGRLTAYGSMGLLFGLLGKGFFMAGIQQKLSIVIGIVMIVVVLIPENIFAKYNFSKPIYRLISSLKQKLGSQFKQKTYKSLFTIGLFNGFLPCGMVYVALFGAIAMQSPEMGVLYMILFGIGTIPLMSTVVYINSFLTLAVRNKIQKIIPYVAVVIGVLFILRGLGLGIPYISPNTTSLFVQQNPNCH</sequence>
<comment type="caution">
    <text evidence="3">The sequence shown here is derived from an EMBL/GenBank/DDBJ whole genome shotgun (WGS) entry which is preliminary data.</text>
</comment>
<dbReference type="PATRIC" id="fig|29536.5.peg.1395"/>
<proteinExistence type="predicted"/>
<evidence type="ECO:0000256" key="1">
    <source>
        <dbReference type="SAM" id="Phobius"/>
    </source>
</evidence>
<dbReference type="RefSeq" id="WP_064715138.1">
    <property type="nucleotide sequence ID" value="NZ_JMTM01000035.1"/>
</dbReference>
<evidence type="ECO:0000313" key="4">
    <source>
        <dbReference type="Proteomes" id="UP000093807"/>
    </source>
</evidence>
<keyword evidence="4" id="KW-1185">Reference proteome</keyword>
<dbReference type="InterPro" id="IPR039447">
    <property type="entry name" value="UreH-like_TM_dom"/>
</dbReference>
<dbReference type="AlphaFoldDB" id="A0A199XRS0"/>
<keyword evidence="1" id="KW-0472">Membrane</keyword>
<protein>
    <recommendedName>
        <fullName evidence="2">Urease accessory protein UreH-like transmembrane domain-containing protein</fullName>
    </recommendedName>
</protein>
<gene>
    <name evidence="3" type="ORF">FLB_13250</name>
</gene>
<feature type="transmembrane region" description="Helical" evidence="1">
    <location>
        <begin position="49"/>
        <end position="69"/>
    </location>
</feature>
<feature type="transmembrane region" description="Helical" evidence="1">
    <location>
        <begin position="157"/>
        <end position="182"/>
    </location>
</feature>
<dbReference type="PANTHER" id="PTHR42208">
    <property type="entry name" value="HEAVY METAL TRANSPORTER-RELATED"/>
    <property type="match status" value="1"/>
</dbReference>
<evidence type="ECO:0000313" key="3">
    <source>
        <dbReference type="EMBL" id="OAZ04330.1"/>
    </source>
</evidence>
<feature type="domain" description="Urease accessory protein UreH-like transmembrane" evidence="2">
    <location>
        <begin position="4"/>
        <end position="204"/>
    </location>
</feature>
<accession>A0A199XRS0</accession>
<feature type="transmembrane region" description="Helical" evidence="1">
    <location>
        <begin position="194"/>
        <end position="217"/>
    </location>
</feature>
<name>A0A199XRS0_9FLAO</name>
<keyword evidence="1" id="KW-1133">Transmembrane helix</keyword>